<feature type="compositionally biased region" description="Basic and acidic residues" evidence="1">
    <location>
        <begin position="80"/>
        <end position="94"/>
    </location>
</feature>
<feature type="region of interest" description="Disordered" evidence="1">
    <location>
        <begin position="80"/>
        <end position="108"/>
    </location>
</feature>
<proteinExistence type="predicted"/>
<keyword evidence="3" id="KW-1185">Reference proteome</keyword>
<feature type="compositionally biased region" description="Low complexity" evidence="1">
    <location>
        <begin position="138"/>
        <end position="147"/>
    </location>
</feature>
<dbReference type="EMBL" id="LGRX02009859">
    <property type="protein sequence ID" value="KAK3271309.1"/>
    <property type="molecule type" value="Genomic_DNA"/>
</dbReference>
<dbReference type="AlphaFoldDB" id="A0AAE0L4B7"/>
<accession>A0AAE0L4B7</accession>
<evidence type="ECO:0000313" key="3">
    <source>
        <dbReference type="Proteomes" id="UP001190700"/>
    </source>
</evidence>
<feature type="region of interest" description="Disordered" evidence="1">
    <location>
        <begin position="1"/>
        <end position="24"/>
    </location>
</feature>
<gene>
    <name evidence="2" type="ORF">CYMTET_20333</name>
</gene>
<feature type="compositionally biased region" description="Basic and acidic residues" evidence="1">
    <location>
        <begin position="162"/>
        <end position="174"/>
    </location>
</feature>
<comment type="caution">
    <text evidence="2">The sequence shown here is derived from an EMBL/GenBank/DDBJ whole genome shotgun (WGS) entry which is preliminary data.</text>
</comment>
<evidence type="ECO:0000313" key="2">
    <source>
        <dbReference type="EMBL" id="KAK3271309.1"/>
    </source>
</evidence>
<sequence length="221" mass="24843">MMARAPWERGLPGDNEPKKPVELSKSLDKADYIWNVEWQTEMDSMKKKEEAAAKPKVESGFLNLGRSGAMDSMELDLSDERLQRTKSDVEEAAEKVASPFQSGGPEKYPLEAAGWKYVPTRAEKKNWDKGQAMKSQKQDSSQYSSLSAGDQTAVASEEDAEEKARKLEQSRAEYSELQASSPPWRLYDSHFFLNSACADRNQLSSCHVQPEGRSICSSWCF</sequence>
<dbReference type="Proteomes" id="UP001190700">
    <property type="component" value="Unassembled WGS sequence"/>
</dbReference>
<organism evidence="2 3">
    <name type="scientific">Cymbomonas tetramitiformis</name>
    <dbReference type="NCBI Taxonomy" id="36881"/>
    <lineage>
        <taxon>Eukaryota</taxon>
        <taxon>Viridiplantae</taxon>
        <taxon>Chlorophyta</taxon>
        <taxon>Pyramimonadophyceae</taxon>
        <taxon>Pyramimonadales</taxon>
        <taxon>Pyramimonadaceae</taxon>
        <taxon>Cymbomonas</taxon>
    </lineage>
</organism>
<evidence type="ECO:0000256" key="1">
    <source>
        <dbReference type="SAM" id="MobiDB-lite"/>
    </source>
</evidence>
<name>A0AAE0L4B7_9CHLO</name>
<reference evidence="2 3" key="1">
    <citation type="journal article" date="2015" name="Genome Biol. Evol.">
        <title>Comparative Genomics of a Bacterivorous Green Alga Reveals Evolutionary Causalities and Consequences of Phago-Mixotrophic Mode of Nutrition.</title>
        <authorList>
            <person name="Burns J.A."/>
            <person name="Paasch A."/>
            <person name="Narechania A."/>
            <person name="Kim E."/>
        </authorList>
    </citation>
    <scope>NUCLEOTIDE SEQUENCE [LARGE SCALE GENOMIC DNA]</scope>
    <source>
        <strain evidence="2 3">PLY_AMNH</strain>
    </source>
</reference>
<protein>
    <submittedName>
        <fullName evidence="2">Uncharacterized protein</fullName>
    </submittedName>
</protein>
<feature type="compositionally biased region" description="Basic and acidic residues" evidence="1">
    <location>
        <begin position="15"/>
        <end position="24"/>
    </location>
</feature>
<feature type="region of interest" description="Disordered" evidence="1">
    <location>
        <begin position="126"/>
        <end position="174"/>
    </location>
</feature>